<dbReference type="GO" id="GO:0003700">
    <property type="term" value="F:DNA-binding transcription factor activity"/>
    <property type="evidence" value="ECO:0007669"/>
    <property type="project" value="InterPro"/>
</dbReference>
<proteinExistence type="predicted"/>
<sequence length="98" mass="11023">MVAKDTLEHHTKLLSALANSKRLQIMRIISEREVGVGDLAERVGLSQSALSQHLARLRHDKLVATRRDAQNVYYSTDHPGVRKILESLQSIELSAKDH</sequence>
<reference evidence="5 6" key="1">
    <citation type="submission" date="2020-08" db="EMBL/GenBank/DDBJ databases">
        <title>Genomic Encyclopedia of Type Strains, Phase IV (KMG-IV): sequencing the most valuable type-strain genomes for metagenomic binning, comparative biology and taxonomic classification.</title>
        <authorList>
            <person name="Goeker M."/>
        </authorList>
    </citation>
    <scope>NUCLEOTIDE SEQUENCE [LARGE SCALE GENOMIC DNA]</scope>
    <source>
        <strain evidence="5 6">DSM 100734</strain>
    </source>
</reference>
<dbReference type="CDD" id="cd00090">
    <property type="entry name" value="HTH_ARSR"/>
    <property type="match status" value="1"/>
</dbReference>
<evidence type="ECO:0000256" key="1">
    <source>
        <dbReference type="ARBA" id="ARBA00023015"/>
    </source>
</evidence>
<feature type="domain" description="HTH arsR-type" evidence="4">
    <location>
        <begin position="2"/>
        <end position="96"/>
    </location>
</feature>
<gene>
    <name evidence="5" type="ORF">HNQ72_004360</name>
</gene>
<dbReference type="SUPFAM" id="SSF46785">
    <property type="entry name" value="Winged helix' DNA-binding domain"/>
    <property type="match status" value="1"/>
</dbReference>
<protein>
    <submittedName>
        <fullName evidence="5">DNA-binding transcriptional ArsR family regulator</fullName>
    </submittedName>
</protein>
<dbReference type="Gene3D" id="1.10.10.10">
    <property type="entry name" value="Winged helix-like DNA-binding domain superfamily/Winged helix DNA-binding domain"/>
    <property type="match status" value="1"/>
</dbReference>
<dbReference type="PRINTS" id="PR00778">
    <property type="entry name" value="HTHARSR"/>
</dbReference>
<dbReference type="PROSITE" id="PS50987">
    <property type="entry name" value="HTH_ARSR_2"/>
    <property type="match status" value="1"/>
</dbReference>
<name>A0A7X0D1G5_9HYPH</name>
<evidence type="ECO:0000256" key="2">
    <source>
        <dbReference type="ARBA" id="ARBA00023125"/>
    </source>
</evidence>
<dbReference type="NCBIfam" id="NF033788">
    <property type="entry name" value="HTH_metalloreg"/>
    <property type="match status" value="1"/>
</dbReference>
<dbReference type="SMART" id="SM00418">
    <property type="entry name" value="HTH_ARSR"/>
    <property type="match status" value="1"/>
</dbReference>
<dbReference type="InterPro" id="IPR036388">
    <property type="entry name" value="WH-like_DNA-bd_sf"/>
</dbReference>
<dbReference type="GO" id="GO:0003677">
    <property type="term" value="F:DNA binding"/>
    <property type="evidence" value="ECO:0007669"/>
    <property type="project" value="UniProtKB-KW"/>
</dbReference>
<evidence type="ECO:0000313" key="5">
    <source>
        <dbReference type="EMBL" id="MBB6164515.1"/>
    </source>
</evidence>
<dbReference type="Pfam" id="PF01022">
    <property type="entry name" value="HTH_5"/>
    <property type="match status" value="1"/>
</dbReference>
<dbReference type="PANTHER" id="PTHR43132:SF2">
    <property type="entry name" value="ARSENICAL RESISTANCE OPERON REPRESSOR ARSR-RELATED"/>
    <property type="match status" value="1"/>
</dbReference>
<keyword evidence="2 5" id="KW-0238">DNA-binding</keyword>
<dbReference type="EMBL" id="JACHEG010000006">
    <property type="protein sequence ID" value="MBB6164515.1"/>
    <property type="molecule type" value="Genomic_DNA"/>
</dbReference>
<evidence type="ECO:0000259" key="4">
    <source>
        <dbReference type="PROSITE" id="PS50987"/>
    </source>
</evidence>
<comment type="caution">
    <text evidence="5">The sequence shown here is derived from an EMBL/GenBank/DDBJ whole genome shotgun (WGS) entry which is preliminary data.</text>
</comment>
<keyword evidence="3" id="KW-0804">Transcription</keyword>
<keyword evidence="1" id="KW-0805">Transcription regulation</keyword>
<dbReference type="InterPro" id="IPR036390">
    <property type="entry name" value="WH_DNA-bd_sf"/>
</dbReference>
<keyword evidence="6" id="KW-1185">Reference proteome</keyword>
<dbReference type="InterPro" id="IPR051011">
    <property type="entry name" value="Metal_resp_trans_reg"/>
</dbReference>
<dbReference type="PANTHER" id="PTHR43132">
    <property type="entry name" value="ARSENICAL RESISTANCE OPERON REPRESSOR ARSR-RELATED"/>
    <property type="match status" value="1"/>
</dbReference>
<dbReference type="Proteomes" id="UP000547879">
    <property type="component" value="Unassembled WGS sequence"/>
</dbReference>
<organism evidence="5 6">
    <name type="scientific">Rhizobium wenxiniae</name>
    <dbReference type="NCBI Taxonomy" id="1737357"/>
    <lineage>
        <taxon>Bacteria</taxon>
        <taxon>Pseudomonadati</taxon>
        <taxon>Pseudomonadota</taxon>
        <taxon>Alphaproteobacteria</taxon>
        <taxon>Hyphomicrobiales</taxon>
        <taxon>Rhizobiaceae</taxon>
        <taxon>Rhizobium/Agrobacterium group</taxon>
        <taxon>Rhizobium</taxon>
    </lineage>
</organism>
<evidence type="ECO:0000256" key="3">
    <source>
        <dbReference type="ARBA" id="ARBA00023163"/>
    </source>
</evidence>
<dbReference type="InterPro" id="IPR011991">
    <property type="entry name" value="ArsR-like_HTH"/>
</dbReference>
<evidence type="ECO:0000313" key="6">
    <source>
        <dbReference type="Proteomes" id="UP000547879"/>
    </source>
</evidence>
<accession>A0A7X0D1G5</accession>
<dbReference type="InterPro" id="IPR001845">
    <property type="entry name" value="HTH_ArsR_DNA-bd_dom"/>
</dbReference>
<dbReference type="AlphaFoldDB" id="A0A7X0D1G5"/>